<organism evidence="2 3">
    <name type="scientific">Gaetbulibacter aestuarii</name>
    <dbReference type="NCBI Taxonomy" id="1502358"/>
    <lineage>
        <taxon>Bacteria</taxon>
        <taxon>Pseudomonadati</taxon>
        <taxon>Bacteroidota</taxon>
        <taxon>Flavobacteriia</taxon>
        <taxon>Flavobacteriales</taxon>
        <taxon>Flavobacteriaceae</taxon>
        <taxon>Gaetbulibacter</taxon>
    </lineage>
</organism>
<name>A0ABW7MYN2_9FLAO</name>
<comment type="caution">
    <text evidence="2">The sequence shown here is derived from an EMBL/GenBank/DDBJ whole genome shotgun (WGS) entry which is preliminary data.</text>
</comment>
<dbReference type="InterPro" id="IPR026341">
    <property type="entry name" value="T9SS_type_B"/>
</dbReference>
<protein>
    <submittedName>
        <fullName evidence="2">Choice-of-anchor L domain-containing protein</fullName>
    </submittedName>
</protein>
<dbReference type="NCBIfam" id="TIGR04131">
    <property type="entry name" value="Bac_Flav_CTERM"/>
    <property type="match status" value="1"/>
</dbReference>
<sequence length="1636" mass="179504">MKFVHYLTYLSLFCVSFTQAQQITVDNTVPLEPLIQNNLVTGCVDISNITSAVNGNSFGFPSYGYFEKGSSNFPFANGIILSTGDASKAGNNPISPNLNDGYNSSWGTDPDINAALGVSNTENATSIEFDLVSISSQFQFNFLFASEDYEGIIPCQVSDGFVFLIKPTGSPGPYQNIALVSGTSDPISTGTVHTDLSPACGAQNPSAFGGFNFGDTNYTGRTNVLSASTTIQPNVSYHIKLIIADQYDGRGDSAVFIEGNSVKILDLGDDISTCSGNAVLDANINNALASYAWFLDGNPIPGEINSTLNATQSGTYRVDVTVPLNGNDCTETDEINVVLNSTEYIEPITDYETCDYNNSGDNIEFFDLSNKNTELAANVTFSNNYTFSYHYTENDARNNLNAITAPIQNTTNPQPVFVRIQDLDTGCSAFTTFNLVVTPLPVVTAPSALDACDTDANPNGFTVIDLTFKNDEITGGDPNFAVYWYASESNAWSGINPLPATSYINASTPNNRVYARVVDLQTLCSNVVPLDINITVSPEVNRDVQYLDACDTDHNGNAFFDLTQVRDNVLQGLTGVTVNYHETFEDAQSGSNPIPDPSNYEYTNPNGEPGLAQVYMSIQDDATGCISVVIIQAHTNLLLTATNVEDYALCDSNDNQNDTQDFNLNTIETLIIGNLPFDITVDFYESEADRTADIPIDKSQLYSATNPTTLFLKISYGDGSCPEYEQIDLLVNPILLFQPANPIPYCDDDDDGIVNIDLHSLDDLVTSGNTDFVVTYFKTEYDANNNINSLGNFYTNTDPTETLYARIENSDSQCRTVNPFDIQILVAPRATDPSPIVVCDDDQDGFSIVDLSAKIPEIVDDPSIVDIQFFTSQVDAESDTNPIPSSQLTNFNAQTQSIFIRVESNQNNYGCYNLVRLEVIVNTLPIIPDISNFQICLDDGSTTTQFFMRDKDFEILNGQTGKEVHYFEDQAMTQEIDKDNAYTNTSSPQPIYIRVENITDPNCFATGSFILQVSADPIYNAPTAYITCDDSTNDGVEQFDLNIKLDQMKAGLANPDDLNISFHLTYNDADNNVNSIPLIYSNISNPQTIYVRIESLDSLCYVIEEFALNIVPAPDVTPMSGPLAQCDDDYDGIATFNLENADFQINDRIQSNIIVNYFETLNDINPDDALDNSKEISDPQNYVSGNRIVYIKIANTLTGCVTILPLELLVHIPPVTFPLDTVEICDTPDQLYDLTNVDTKLVAASKIPDVNISYFSTLADAENNTTPLVNPYNYTASNQTLYARVADAITGCPFIVSFNLQIDPNPIANTPPNLVDCDDDFDGVLGFDLSVNTASILGSQSPSSFTIDYFITQSDADLNINAIPNLYSAQNGDVIYARVENINTGCYDTTQFRIYVNPLPVIPIDDVVPLCINNLPLIINADTGNPSDTYLWSTGETTPSIQLNSETDIGNYYVTVTNQNTQGPNCSYTKDFSVIKSENATINFTTKVDFSDPNSITVDVSGFGDYVFILDDGEPQQSNVFENVTYGLHQITIRDLNGCEDVYTSVVVIDVPKVVTPNSDNYNDTWHVIGIDEIPGTQVYIYTRYGKLIKTLTHNSDGWDGTYNGRPMPADDYWFVAKVVQDGKTFDVKGHFALKR</sequence>
<dbReference type="Pfam" id="PF13585">
    <property type="entry name" value="CHU_C"/>
    <property type="match status" value="1"/>
</dbReference>
<keyword evidence="3" id="KW-1185">Reference proteome</keyword>
<dbReference type="InterPro" id="IPR049804">
    <property type="entry name" value="Choice_anch_L"/>
</dbReference>
<keyword evidence="1" id="KW-0732">Signal</keyword>
<proteinExistence type="predicted"/>
<feature type="chain" id="PRO_5045773765" evidence="1">
    <location>
        <begin position="21"/>
        <end position="1636"/>
    </location>
</feature>
<reference evidence="2 3" key="1">
    <citation type="submission" date="2024-02" db="EMBL/GenBank/DDBJ databases">
        <title>A Gaetbulibacter species isolated from tidal flats and genomic insights of their niches.</title>
        <authorList>
            <person name="Ye Y."/>
        </authorList>
    </citation>
    <scope>NUCLEOTIDE SEQUENCE [LARGE SCALE GENOMIC DNA]</scope>
    <source>
        <strain evidence="2 3">KYW382</strain>
    </source>
</reference>
<evidence type="ECO:0000313" key="3">
    <source>
        <dbReference type="Proteomes" id="UP001610100"/>
    </source>
</evidence>
<gene>
    <name evidence="2" type="ORF">V8G58_06745</name>
</gene>
<accession>A0ABW7MYN2</accession>
<evidence type="ECO:0000256" key="1">
    <source>
        <dbReference type="SAM" id="SignalP"/>
    </source>
</evidence>
<evidence type="ECO:0000313" key="2">
    <source>
        <dbReference type="EMBL" id="MFH6771630.1"/>
    </source>
</evidence>
<dbReference type="RefSeq" id="WP_344740730.1">
    <property type="nucleotide sequence ID" value="NZ_BAABAY010000001.1"/>
</dbReference>
<feature type="signal peptide" evidence="1">
    <location>
        <begin position="1"/>
        <end position="20"/>
    </location>
</feature>
<dbReference type="NCBIfam" id="NF038133">
    <property type="entry name" value="choice_anch_L"/>
    <property type="match status" value="1"/>
</dbReference>
<dbReference type="EMBL" id="JBAWKB010000001">
    <property type="protein sequence ID" value="MFH6771630.1"/>
    <property type="molecule type" value="Genomic_DNA"/>
</dbReference>
<dbReference type="Proteomes" id="UP001610100">
    <property type="component" value="Unassembled WGS sequence"/>
</dbReference>